<dbReference type="InterPro" id="IPR023561">
    <property type="entry name" value="Carbonic_anhydrase_a-class"/>
</dbReference>
<evidence type="ECO:0000313" key="9">
    <source>
        <dbReference type="EMBL" id="KAF5662146.1"/>
    </source>
</evidence>
<dbReference type="GO" id="GO:0008270">
    <property type="term" value="F:zinc ion binding"/>
    <property type="evidence" value="ECO:0007669"/>
    <property type="project" value="InterPro"/>
</dbReference>
<organism evidence="9 10">
    <name type="scientific">Fusarium heterosporum</name>
    <dbReference type="NCBI Taxonomy" id="42747"/>
    <lineage>
        <taxon>Eukaryota</taxon>
        <taxon>Fungi</taxon>
        <taxon>Dikarya</taxon>
        <taxon>Ascomycota</taxon>
        <taxon>Pezizomycotina</taxon>
        <taxon>Sordariomycetes</taxon>
        <taxon>Hypocreomycetidae</taxon>
        <taxon>Hypocreales</taxon>
        <taxon>Nectriaceae</taxon>
        <taxon>Fusarium</taxon>
        <taxon>Fusarium heterosporum species complex</taxon>
    </lineage>
</organism>
<comment type="similarity">
    <text evidence="1">Belongs to the alpha-carbonic anhydrase family.</text>
</comment>
<dbReference type="EMBL" id="JAAGWQ010000168">
    <property type="protein sequence ID" value="KAF5662146.1"/>
    <property type="molecule type" value="Genomic_DNA"/>
</dbReference>
<dbReference type="SMART" id="SM01057">
    <property type="entry name" value="Carb_anhydrase"/>
    <property type="match status" value="1"/>
</dbReference>
<dbReference type="PROSITE" id="PS51144">
    <property type="entry name" value="ALPHA_CA_2"/>
    <property type="match status" value="1"/>
</dbReference>
<dbReference type="Proteomes" id="UP000567885">
    <property type="component" value="Unassembled WGS sequence"/>
</dbReference>
<gene>
    <name evidence="9" type="ORF">FHETE_8036</name>
</gene>
<dbReference type="EC" id="4.2.1.1" evidence="2"/>
<accession>A0A8H5WJD8</accession>
<keyword evidence="10" id="KW-1185">Reference proteome</keyword>
<feature type="chain" id="PRO_5034950223" description="carbonic anhydrase" evidence="7">
    <location>
        <begin position="20"/>
        <end position="303"/>
    </location>
</feature>
<dbReference type="PANTHER" id="PTHR18952:SF265">
    <property type="entry name" value="CARBONIC ANHYDRASE"/>
    <property type="match status" value="1"/>
</dbReference>
<dbReference type="SUPFAM" id="SSF51069">
    <property type="entry name" value="Carbonic anhydrase"/>
    <property type="match status" value="1"/>
</dbReference>
<dbReference type="PANTHER" id="PTHR18952">
    <property type="entry name" value="CARBONIC ANHYDRASE"/>
    <property type="match status" value="1"/>
</dbReference>
<comment type="caution">
    <text evidence="9">The sequence shown here is derived from an EMBL/GenBank/DDBJ whole genome shotgun (WGS) entry which is preliminary data.</text>
</comment>
<evidence type="ECO:0000256" key="3">
    <source>
        <dbReference type="ARBA" id="ARBA00022723"/>
    </source>
</evidence>
<feature type="domain" description="Alpha-carbonic anhydrase" evidence="8">
    <location>
        <begin position="37"/>
        <end position="303"/>
    </location>
</feature>
<dbReference type="OrthoDB" id="429145at2759"/>
<dbReference type="GO" id="GO:0004089">
    <property type="term" value="F:carbonate dehydratase activity"/>
    <property type="evidence" value="ECO:0007669"/>
    <property type="project" value="UniProtKB-EC"/>
</dbReference>
<dbReference type="AlphaFoldDB" id="A0A8H5WJD8"/>
<evidence type="ECO:0000256" key="5">
    <source>
        <dbReference type="ARBA" id="ARBA00023239"/>
    </source>
</evidence>
<dbReference type="CDD" id="cd03124">
    <property type="entry name" value="alpha_CA_prokaryotic_like"/>
    <property type="match status" value="1"/>
</dbReference>
<evidence type="ECO:0000256" key="2">
    <source>
        <dbReference type="ARBA" id="ARBA00012925"/>
    </source>
</evidence>
<feature type="signal peptide" evidence="7">
    <location>
        <begin position="1"/>
        <end position="19"/>
    </location>
</feature>
<evidence type="ECO:0000259" key="8">
    <source>
        <dbReference type="PROSITE" id="PS51144"/>
    </source>
</evidence>
<proteinExistence type="inferred from homology"/>
<keyword evidence="4" id="KW-0862">Zinc</keyword>
<reference evidence="9 10" key="1">
    <citation type="submission" date="2020-05" db="EMBL/GenBank/DDBJ databases">
        <title>Identification and distribution of gene clusters putatively required for synthesis of sphingolipid metabolism inhibitors in phylogenetically diverse species of the filamentous fungus Fusarium.</title>
        <authorList>
            <person name="Kim H.-S."/>
            <person name="Busman M."/>
            <person name="Brown D.W."/>
            <person name="Divon H."/>
            <person name="Uhlig S."/>
            <person name="Proctor R.H."/>
        </authorList>
    </citation>
    <scope>NUCLEOTIDE SEQUENCE [LARGE SCALE GENOMIC DNA]</scope>
    <source>
        <strain evidence="9 10">NRRL 20693</strain>
    </source>
</reference>
<sequence>MSSWIPLLTLAAYTPQVLASCAYGTHLHRRTDVIEAPKFSYSGSNGPANWYSLDPKANDLCATGHHQSPINMADGSFELLSASDLEIEIPDFAHGAEFENLGSTVEVVTEGLGGRLTIDDTAYDLKQFHFHLPSEHLDNGTSMAMEMHMVHASKDNKLAVIGIFIDIDDGAAAVTHKSKAAAREAQKDYPTAPAKKSTVATTVLNSVDKIATLGQTTHTKPLKMTGLVSLLESGSFKSYSGSLTTPPCSENVKWLVSTETLTIPTSTYLKARSVIGYNARFPQNVPGEENVLSLLADKVHESD</sequence>
<evidence type="ECO:0000256" key="1">
    <source>
        <dbReference type="ARBA" id="ARBA00010718"/>
    </source>
</evidence>
<keyword evidence="7" id="KW-0732">Signal</keyword>
<evidence type="ECO:0000256" key="6">
    <source>
        <dbReference type="ARBA" id="ARBA00048348"/>
    </source>
</evidence>
<keyword evidence="5" id="KW-0456">Lyase</keyword>
<evidence type="ECO:0000256" key="7">
    <source>
        <dbReference type="SAM" id="SignalP"/>
    </source>
</evidence>
<comment type="catalytic activity">
    <reaction evidence="6">
        <text>hydrogencarbonate + H(+) = CO2 + H2O</text>
        <dbReference type="Rhea" id="RHEA:10748"/>
        <dbReference type="ChEBI" id="CHEBI:15377"/>
        <dbReference type="ChEBI" id="CHEBI:15378"/>
        <dbReference type="ChEBI" id="CHEBI:16526"/>
        <dbReference type="ChEBI" id="CHEBI:17544"/>
        <dbReference type="EC" id="4.2.1.1"/>
    </reaction>
</comment>
<protein>
    <recommendedName>
        <fullName evidence="2">carbonic anhydrase</fullName>
        <ecNumber evidence="2">4.2.1.1</ecNumber>
    </recommendedName>
</protein>
<dbReference type="InterPro" id="IPR041891">
    <property type="entry name" value="Alpha_CA_prokaryot-like"/>
</dbReference>
<dbReference type="InterPro" id="IPR001148">
    <property type="entry name" value="CA_dom"/>
</dbReference>
<evidence type="ECO:0000256" key="4">
    <source>
        <dbReference type="ARBA" id="ARBA00022833"/>
    </source>
</evidence>
<dbReference type="InterPro" id="IPR036398">
    <property type="entry name" value="CA_dom_sf"/>
</dbReference>
<dbReference type="Gene3D" id="3.10.200.10">
    <property type="entry name" value="Alpha carbonic anhydrase"/>
    <property type="match status" value="1"/>
</dbReference>
<keyword evidence="3" id="KW-0479">Metal-binding</keyword>
<dbReference type="Pfam" id="PF00194">
    <property type="entry name" value="Carb_anhydrase"/>
    <property type="match status" value="1"/>
</dbReference>
<evidence type="ECO:0000313" key="10">
    <source>
        <dbReference type="Proteomes" id="UP000567885"/>
    </source>
</evidence>
<name>A0A8H5WJD8_FUSHE</name>